<evidence type="ECO:0000256" key="3">
    <source>
        <dbReference type="ARBA" id="ARBA00023163"/>
    </source>
</evidence>
<dbReference type="Proteomes" id="UP001368654">
    <property type="component" value="Unassembled WGS sequence"/>
</dbReference>
<keyword evidence="3" id="KW-0804">Transcription</keyword>
<comment type="caution">
    <text evidence="5">The sequence shown here is derived from an EMBL/GenBank/DDBJ whole genome shotgun (WGS) entry which is preliminary data.</text>
</comment>
<dbReference type="SUPFAM" id="SSF53822">
    <property type="entry name" value="Periplasmic binding protein-like I"/>
    <property type="match status" value="1"/>
</dbReference>
<gene>
    <name evidence="5" type="ORF">WDU96_02490</name>
</gene>
<keyword evidence="2 5" id="KW-0238">DNA-binding</keyword>
<reference evidence="5 6" key="1">
    <citation type="submission" date="2024-02" db="EMBL/GenBank/DDBJ databases">
        <authorList>
            <person name="Saticioglu I.B."/>
        </authorList>
    </citation>
    <scope>NUCLEOTIDE SEQUENCE [LARGE SCALE GENOMIC DNA]</scope>
    <source>
        <strain evidence="5 6">Mu-86</strain>
    </source>
</reference>
<keyword evidence="1" id="KW-0805">Transcription regulation</keyword>
<proteinExistence type="predicted"/>
<dbReference type="PANTHER" id="PTHR30146">
    <property type="entry name" value="LACI-RELATED TRANSCRIPTIONAL REPRESSOR"/>
    <property type="match status" value="1"/>
</dbReference>
<evidence type="ECO:0000313" key="5">
    <source>
        <dbReference type="EMBL" id="MEJ1154465.1"/>
    </source>
</evidence>
<dbReference type="Pfam" id="PF00356">
    <property type="entry name" value="LacI"/>
    <property type="match status" value="1"/>
</dbReference>
<dbReference type="RefSeq" id="WP_337336902.1">
    <property type="nucleotide sequence ID" value="NZ_JBBDGL010000001.1"/>
</dbReference>
<dbReference type="GO" id="GO:0003677">
    <property type="term" value="F:DNA binding"/>
    <property type="evidence" value="ECO:0007669"/>
    <property type="project" value="UniProtKB-KW"/>
</dbReference>
<feature type="domain" description="HTH lacI-type" evidence="4">
    <location>
        <begin position="2"/>
        <end position="56"/>
    </location>
</feature>
<dbReference type="InterPro" id="IPR001761">
    <property type="entry name" value="Peripla_BP/Lac1_sug-bd_dom"/>
</dbReference>
<dbReference type="CDD" id="cd06267">
    <property type="entry name" value="PBP1_LacI_sugar_binding-like"/>
    <property type="match status" value="1"/>
</dbReference>
<dbReference type="PANTHER" id="PTHR30146:SF109">
    <property type="entry name" value="HTH-TYPE TRANSCRIPTIONAL REGULATOR GALS"/>
    <property type="match status" value="1"/>
</dbReference>
<dbReference type="Gene3D" id="3.40.50.2300">
    <property type="match status" value="2"/>
</dbReference>
<dbReference type="InterPro" id="IPR028082">
    <property type="entry name" value="Peripla_BP_I"/>
</dbReference>
<dbReference type="CDD" id="cd01392">
    <property type="entry name" value="HTH_LacI"/>
    <property type="match status" value="1"/>
</dbReference>
<evidence type="ECO:0000256" key="1">
    <source>
        <dbReference type="ARBA" id="ARBA00023015"/>
    </source>
</evidence>
<dbReference type="Gene3D" id="1.10.260.40">
    <property type="entry name" value="lambda repressor-like DNA-binding domains"/>
    <property type="match status" value="1"/>
</dbReference>
<dbReference type="PROSITE" id="PS50932">
    <property type="entry name" value="HTH_LACI_2"/>
    <property type="match status" value="1"/>
</dbReference>
<protein>
    <submittedName>
        <fullName evidence="5">LacI family DNA-binding transcriptional regulator</fullName>
    </submittedName>
</protein>
<sequence length="333" mass="36550">MTTIRDVANHASVAPMTVSRVLNQPDSVSPETRQRVEESIAALKYVPNMLGQGLRKKRTMALGLIVSDITNPFAIQQIRGVTRAARDNGYTVIFGHTESDPEEELKQLRALIERRVDGIILSPVYNTPESVNFVQGQKLPVTVLDYPMPENDVDVVRCDTHLAARELTDYVLDLGHRRVAMLSGDLAIVTARERAEGFEEAMAARGYSAPVEYGHFTPESGYEMALGVLQSESRPTALVTASNFIALGAAEAARELGLSIPEDLSIVTFDNARTDTVLDPFFTGVVQPIAEMATVATHFLLDRILQRYGGTGRDEILPTIFEVHRSTAPYGHS</sequence>
<dbReference type="SUPFAM" id="SSF47413">
    <property type="entry name" value="lambda repressor-like DNA-binding domains"/>
    <property type="match status" value="1"/>
</dbReference>
<accession>A0ABU8LS44</accession>
<dbReference type="EMBL" id="JBBDGL010000001">
    <property type="protein sequence ID" value="MEJ1154465.1"/>
    <property type="molecule type" value="Genomic_DNA"/>
</dbReference>
<dbReference type="InterPro" id="IPR000843">
    <property type="entry name" value="HTH_LacI"/>
</dbReference>
<dbReference type="Pfam" id="PF00532">
    <property type="entry name" value="Peripla_BP_1"/>
    <property type="match status" value="1"/>
</dbReference>
<dbReference type="SMART" id="SM00354">
    <property type="entry name" value="HTH_LACI"/>
    <property type="match status" value="1"/>
</dbReference>
<keyword evidence="6" id="KW-1185">Reference proteome</keyword>
<name>A0ABU8LS44_9MICO</name>
<evidence type="ECO:0000256" key="2">
    <source>
        <dbReference type="ARBA" id="ARBA00023125"/>
    </source>
</evidence>
<dbReference type="InterPro" id="IPR010982">
    <property type="entry name" value="Lambda_DNA-bd_dom_sf"/>
</dbReference>
<evidence type="ECO:0000259" key="4">
    <source>
        <dbReference type="PROSITE" id="PS50932"/>
    </source>
</evidence>
<evidence type="ECO:0000313" key="6">
    <source>
        <dbReference type="Proteomes" id="UP001368654"/>
    </source>
</evidence>
<organism evidence="5 6">
    <name type="scientific">Microbacterium marmarense</name>
    <dbReference type="NCBI Taxonomy" id="3122051"/>
    <lineage>
        <taxon>Bacteria</taxon>
        <taxon>Bacillati</taxon>
        <taxon>Actinomycetota</taxon>
        <taxon>Actinomycetes</taxon>
        <taxon>Micrococcales</taxon>
        <taxon>Microbacteriaceae</taxon>
        <taxon>Microbacterium</taxon>
    </lineage>
</organism>